<comment type="subcellular location">
    <subcellularLocation>
        <location evidence="1">Membrane</location>
        <topology evidence="1">Multi-pass membrane protein</topology>
    </subcellularLocation>
</comment>
<evidence type="ECO:0000313" key="9">
    <source>
        <dbReference type="Proteomes" id="UP000319859"/>
    </source>
</evidence>
<feature type="transmembrane region" description="Helical" evidence="6">
    <location>
        <begin position="345"/>
        <end position="361"/>
    </location>
</feature>
<feature type="transmembrane region" description="Helical" evidence="6">
    <location>
        <begin position="26"/>
        <end position="48"/>
    </location>
</feature>
<dbReference type="AlphaFoldDB" id="A0A560EWQ2"/>
<dbReference type="Proteomes" id="UP000319859">
    <property type="component" value="Unassembled WGS sequence"/>
</dbReference>
<evidence type="ECO:0000313" key="8">
    <source>
        <dbReference type="EMBL" id="TWB13802.1"/>
    </source>
</evidence>
<feature type="transmembrane region" description="Helical" evidence="6">
    <location>
        <begin position="321"/>
        <end position="339"/>
    </location>
</feature>
<dbReference type="SUPFAM" id="SSF103473">
    <property type="entry name" value="MFS general substrate transporter"/>
    <property type="match status" value="1"/>
</dbReference>
<name>A0A560EWQ2_9PROT</name>
<dbReference type="PANTHER" id="PTHR23505:SF79">
    <property type="entry name" value="PROTEIN SPINSTER"/>
    <property type="match status" value="1"/>
</dbReference>
<feature type="transmembrane region" description="Helical" evidence="6">
    <location>
        <begin position="96"/>
        <end position="116"/>
    </location>
</feature>
<organism evidence="8 9">
    <name type="scientific">Nitrospirillum amazonense</name>
    <dbReference type="NCBI Taxonomy" id="28077"/>
    <lineage>
        <taxon>Bacteria</taxon>
        <taxon>Pseudomonadati</taxon>
        <taxon>Pseudomonadota</taxon>
        <taxon>Alphaproteobacteria</taxon>
        <taxon>Rhodospirillales</taxon>
        <taxon>Azospirillaceae</taxon>
        <taxon>Nitrospirillum</taxon>
    </lineage>
</organism>
<evidence type="ECO:0000259" key="7">
    <source>
        <dbReference type="PROSITE" id="PS50850"/>
    </source>
</evidence>
<dbReference type="OrthoDB" id="6057322at2"/>
<dbReference type="InterPro" id="IPR036259">
    <property type="entry name" value="MFS_trans_sf"/>
</dbReference>
<evidence type="ECO:0000256" key="4">
    <source>
        <dbReference type="ARBA" id="ARBA00022989"/>
    </source>
</evidence>
<reference evidence="8 9" key="1">
    <citation type="submission" date="2019-06" db="EMBL/GenBank/DDBJ databases">
        <title>Genomic Encyclopedia of Type Strains, Phase IV (KMG-V): Genome sequencing to study the core and pangenomes of soil and plant-associated prokaryotes.</title>
        <authorList>
            <person name="Whitman W."/>
        </authorList>
    </citation>
    <scope>NUCLEOTIDE SEQUENCE [LARGE SCALE GENOMIC DNA]</scope>
    <source>
        <strain evidence="8 9">BR 11880</strain>
    </source>
</reference>
<dbReference type="Pfam" id="PF07690">
    <property type="entry name" value="MFS_1"/>
    <property type="match status" value="1"/>
</dbReference>
<gene>
    <name evidence="8" type="ORF">FBZ89_11916</name>
</gene>
<dbReference type="EMBL" id="VITN01000019">
    <property type="protein sequence ID" value="TWB13802.1"/>
    <property type="molecule type" value="Genomic_DNA"/>
</dbReference>
<keyword evidence="4 6" id="KW-1133">Transmembrane helix</keyword>
<feature type="transmembrane region" description="Helical" evidence="6">
    <location>
        <begin position="198"/>
        <end position="215"/>
    </location>
</feature>
<feature type="transmembrane region" description="Helical" evidence="6">
    <location>
        <begin position="382"/>
        <end position="403"/>
    </location>
</feature>
<comment type="caution">
    <text evidence="8">The sequence shown here is derived from an EMBL/GenBank/DDBJ whole genome shotgun (WGS) entry which is preliminary data.</text>
</comment>
<feature type="domain" description="Major facilitator superfamily (MFS) profile" evidence="7">
    <location>
        <begin position="30"/>
        <end position="438"/>
    </location>
</feature>
<feature type="transmembrane region" description="Helical" evidence="6">
    <location>
        <begin position="155"/>
        <end position="178"/>
    </location>
</feature>
<dbReference type="PANTHER" id="PTHR23505">
    <property type="entry name" value="SPINSTER"/>
    <property type="match status" value="1"/>
</dbReference>
<evidence type="ECO:0000256" key="6">
    <source>
        <dbReference type="SAM" id="Phobius"/>
    </source>
</evidence>
<accession>A0A560EWQ2</accession>
<feature type="transmembrane region" description="Helical" evidence="6">
    <location>
        <begin position="247"/>
        <end position="268"/>
    </location>
</feature>
<dbReference type="InterPro" id="IPR044770">
    <property type="entry name" value="MFS_spinster-like"/>
</dbReference>
<feature type="transmembrane region" description="Helical" evidence="6">
    <location>
        <begin position="122"/>
        <end position="143"/>
    </location>
</feature>
<feature type="transmembrane region" description="Helical" evidence="6">
    <location>
        <begin position="288"/>
        <end position="309"/>
    </location>
</feature>
<keyword evidence="2" id="KW-0813">Transport</keyword>
<evidence type="ECO:0000256" key="1">
    <source>
        <dbReference type="ARBA" id="ARBA00004141"/>
    </source>
</evidence>
<dbReference type="GO" id="GO:0016020">
    <property type="term" value="C:membrane"/>
    <property type="evidence" value="ECO:0007669"/>
    <property type="project" value="UniProtKB-SubCell"/>
</dbReference>
<dbReference type="InterPro" id="IPR011701">
    <property type="entry name" value="MFS"/>
</dbReference>
<dbReference type="InterPro" id="IPR020846">
    <property type="entry name" value="MFS_dom"/>
</dbReference>
<sequence>MRRFGAGLGTTGPAPDQELWGNPVAYSVYVLVVLVLAYVLAFIDRQILTLLAVPMKADLGLSDLQLSLLQGLSFALFLAIGGLPIGRLVDRRRRTAVLAAGVAAWSLFTAACGLARTFPALFLARVGVGFGEAAMVPSAYSLIGDLFHGRRLGLAIGLYNMGPYVGAGLALILGGLVLHHLPPDVVLPVLGSLRGWQVVFLLLGPVGLLMALWVASVREPGRTGAGAHTAPNWAEVRAYYRAHGVNALLVNLAGTFAAMALYSLGAWLPHLLARIHHMKPLDIGQGMGWRLMVFGAGGALLAGILGDFLRRRGWAQGRLMVMITGATTSCLLLYPALYAPDGGSALMWLGPLIGCMTLAIGSSPPALQEITPNRLRGFQHAVAALIATLLGLGAGPSVVALVTDTVLRDESRLDLSLLLTLPAMLGACILLALIACRRYAASLAAMASTSEAVPAAGLSLSGASGRATT</sequence>
<keyword evidence="5 6" id="KW-0472">Membrane</keyword>
<protein>
    <submittedName>
        <fullName evidence="8">Sugar phosphate permease</fullName>
    </submittedName>
</protein>
<evidence type="ECO:0000256" key="3">
    <source>
        <dbReference type="ARBA" id="ARBA00022692"/>
    </source>
</evidence>
<dbReference type="GO" id="GO:0022857">
    <property type="term" value="F:transmembrane transporter activity"/>
    <property type="evidence" value="ECO:0007669"/>
    <property type="project" value="InterPro"/>
</dbReference>
<evidence type="ECO:0000256" key="5">
    <source>
        <dbReference type="ARBA" id="ARBA00023136"/>
    </source>
</evidence>
<feature type="transmembrane region" description="Helical" evidence="6">
    <location>
        <begin position="68"/>
        <end position="89"/>
    </location>
</feature>
<feature type="transmembrane region" description="Helical" evidence="6">
    <location>
        <begin position="415"/>
        <end position="436"/>
    </location>
</feature>
<keyword evidence="3 6" id="KW-0812">Transmembrane</keyword>
<proteinExistence type="predicted"/>
<dbReference type="RefSeq" id="WP_145752634.1">
    <property type="nucleotide sequence ID" value="NZ_VITN01000019.1"/>
</dbReference>
<evidence type="ECO:0000256" key="2">
    <source>
        <dbReference type="ARBA" id="ARBA00022448"/>
    </source>
</evidence>
<dbReference type="Gene3D" id="1.20.1250.20">
    <property type="entry name" value="MFS general substrate transporter like domains"/>
    <property type="match status" value="1"/>
</dbReference>
<dbReference type="PROSITE" id="PS50850">
    <property type="entry name" value="MFS"/>
    <property type="match status" value="1"/>
</dbReference>